<evidence type="ECO:0000256" key="1">
    <source>
        <dbReference type="SAM" id="SignalP"/>
    </source>
</evidence>
<keyword evidence="3" id="KW-1185">Reference proteome</keyword>
<sequence>MKRKLKITSFGLALALVLPTSAIASSCNKNQLPNAENNNGSEELITDLQTLKTASEQISVDYANKNTTLVKDVKLEDLKVDNSKIDASIKDQIKITKTLLTEFFNTFAGEIVVEITTEYKNQKISKTYNISGFATENFDFMDFINRIKIDVDSELKKYSATDILAKHIQIIDPKQQQFYVDVNIVEKDGITCDKNAGKVNVEITFTNRFNKTQTITKTYEITGFNIYKIVSIKELSEANQVFSFSNKQENIDKIKELISSGKNNIHILEGKFYSDASLEEAHEIKDVFSINQELNPLWISTVQKTLKFKTDNVVGYIESDPTSTPIVIAKESVGGKSVYYLKWYLVKNDNTLDKTKEYKLKLFEE</sequence>
<feature type="chain" id="PRO_5046447113" evidence="1">
    <location>
        <begin position="25"/>
        <end position="365"/>
    </location>
</feature>
<feature type="signal peptide" evidence="1">
    <location>
        <begin position="1"/>
        <end position="24"/>
    </location>
</feature>
<dbReference type="PROSITE" id="PS51257">
    <property type="entry name" value="PROKAR_LIPOPROTEIN"/>
    <property type="match status" value="1"/>
</dbReference>
<dbReference type="RefSeq" id="WP_129721721.1">
    <property type="nucleotide sequence ID" value="NZ_CP101808.1"/>
</dbReference>
<evidence type="ECO:0000313" key="3">
    <source>
        <dbReference type="Proteomes" id="UP001059576"/>
    </source>
</evidence>
<dbReference type="EMBL" id="CP101808">
    <property type="protein sequence ID" value="UUD37298.1"/>
    <property type="molecule type" value="Genomic_DNA"/>
</dbReference>
<organism evidence="2 3">
    <name type="scientific">Mycoplasmopsis equigenitalium</name>
    <dbReference type="NCBI Taxonomy" id="114883"/>
    <lineage>
        <taxon>Bacteria</taxon>
        <taxon>Bacillati</taxon>
        <taxon>Mycoplasmatota</taxon>
        <taxon>Mycoplasmoidales</taxon>
        <taxon>Metamycoplasmataceae</taxon>
        <taxon>Mycoplasmopsis</taxon>
    </lineage>
</organism>
<protein>
    <submittedName>
        <fullName evidence="2">Uncharacterized protein</fullName>
    </submittedName>
</protein>
<reference evidence="2" key="1">
    <citation type="submission" date="2022-07" db="EMBL/GenBank/DDBJ databases">
        <title>Complete genome of Mycoplasma equigenitalium type strain T37.</title>
        <authorList>
            <person name="Spergser J."/>
        </authorList>
    </citation>
    <scope>NUCLEOTIDE SEQUENCE</scope>
    <source>
        <strain evidence="2">T37</strain>
    </source>
</reference>
<proteinExistence type="predicted"/>
<name>A0ABY5J6I7_9BACT</name>
<dbReference type="Proteomes" id="UP001059576">
    <property type="component" value="Chromosome"/>
</dbReference>
<gene>
    <name evidence="2" type="ORF">NPA09_01865</name>
</gene>
<accession>A0ABY5J6I7</accession>
<keyword evidence="1" id="KW-0732">Signal</keyword>
<evidence type="ECO:0000313" key="2">
    <source>
        <dbReference type="EMBL" id="UUD37298.1"/>
    </source>
</evidence>